<dbReference type="Pfam" id="PF18678">
    <property type="entry name" value="AOC_like"/>
    <property type="match status" value="1"/>
</dbReference>
<dbReference type="RefSeq" id="WP_237336018.1">
    <property type="nucleotide sequence ID" value="NZ_BAABCM010000004.1"/>
</dbReference>
<dbReference type="SUPFAM" id="SSF141493">
    <property type="entry name" value="Allene oxide cyclase-like"/>
    <property type="match status" value="1"/>
</dbReference>
<organism evidence="3 4">
    <name type="scientific">Amycolatopsis tucumanensis</name>
    <dbReference type="NCBI Taxonomy" id="401106"/>
    <lineage>
        <taxon>Bacteria</taxon>
        <taxon>Bacillati</taxon>
        <taxon>Actinomycetota</taxon>
        <taxon>Actinomycetes</taxon>
        <taxon>Pseudonocardiales</taxon>
        <taxon>Pseudonocardiaceae</taxon>
        <taxon>Amycolatopsis</taxon>
    </lineage>
</organism>
<comment type="caution">
    <text evidence="3">The sequence shown here is derived from an EMBL/GenBank/DDBJ whole genome shotgun (WGS) entry which is preliminary data.</text>
</comment>
<dbReference type="Proteomes" id="UP001501624">
    <property type="component" value="Unassembled WGS sequence"/>
</dbReference>
<keyword evidence="4" id="KW-1185">Reference proteome</keyword>
<name>A0ABP7ICN1_9PSEU</name>
<dbReference type="Gene3D" id="2.40.480.10">
    <property type="entry name" value="Allene oxide cyclase-like"/>
    <property type="match status" value="1"/>
</dbReference>
<proteinExistence type="predicted"/>
<keyword evidence="1" id="KW-0732">Signal</keyword>
<protein>
    <recommendedName>
        <fullName evidence="2">Allene oxide cyclase barrel-like domain-containing protein</fullName>
    </recommendedName>
</protein>
<sequence>MYPRKALRKSFVVVVAGALLAGGALSAYGAETSTASRPAPTEILELAVENDQYAAPDLPPAGASVGDLYVYSGWLLEDGRRVGQGGGSCQIVHLDGAKITTQCVLTARLEQGSLTAQSLWVTGESPLDMAITGGTGAYRDAQGTVRVWDIATPDERMRAEIIHSATR</sequence>
<dbReference type="InterPro" id="IPR034871">
    <property type="entry name" value="Allene_oxi_cyc_sf"/>
</dbReference>
<gene>
    <name evidence="3" type="ORF">GCM10022380_36470</name>
</gene>
<dbReference type="EMBL" id="BAABCM010000004">
    <property type="protein sequence ID" value="GAA3815078.1"/>
    <property type="molecule type" value="Genomic_DNA"/>
</dbReference>
<feature type="signal peptide" evidence="1">
    <location>
        <begin position="1"/>
        <end position="29"/>
    </location>
</feature>
<reference evidence="4" key="1">
    <citation type="journal article" date="2019" name="Int. J. Syst. Evol. Microbiol.">
        <title>The Global Catalogue of Microorganisms (GCM) 10K type strain sequencing project: providing services to taxonomists for standard genome sequencing and annotation.</title>
        <authorList>
            <consortium name="The Broad Institute Genomics Platform"/>
            <consortium name="The Broad Institute Genome Sequencing Center for Infectious Disease"/>
            <person name="Wu L."/>
            <person name="Ma J."/>
        </authorList>
    </citation>
    <scope>NUCLEOTIDE SEQUENCE [LARGE SCALE GENOMIC DNA]</scope>
    <source>
        <strain evidence="4">JCM 17017</strain>
    </source>
</reference>
<evidence type="ECO:0000313" key="4">
    <source>
        <dbReference type="Proteomes" id="UP001501624"/>
    </source>
</evidence>
<dbReference type="InterPro" id="IPR044859">
    <property type="entry name" value="Allene_oxi_cyc_Dirigent"/>
</dbReference>
<dbReference type="InterPro" id="IPR041013">
    <property type="entry name" value="AOC-like"/>
</dbReference>
<feature type="chain" id="PRO_5045635086" description="Allene oxide cyclase barrel-like domain-containing protein" evidence="1">
    <location>
        <begin position="30"/>
        <end position="167"/>
    </location>
</feature>
<evidence type="ECO:0000259" key="2">
    <source>
        <dbReference type="Pfam" id="PF18678"/>
    </source>
</evidence>
<evidence type="ECO:0000313" key="3">
    <source>
        <dbReference type="EMBL" id="GAA3815078.1"/>
    </source>
</evidence>
<evidence type="ECO:0000256" key="1">
    <source>
        <dbReference type="SAM" id="SignalP"/>
    </source>
</evidence>
<feature type="domain" description="Allene oxide cyclase barrel-like" evidence="2">
    <location>
        <begin position="45"/>
        <end position="161"/>
    </location>
</feature>
<accession>A0ABP7ICN1</accession>